<organism evidence="4 5">
    <name type="scientific">Glarea lozoyensis (strain ATCC 20868 / MF5171)</name>
    <dbReference type="NCBI Taxonomy" id="1116229"/>
    <lineage>
        <taxon>Eukaryota</taxon>
        <taxon>Fungi</taxon>
        <taxon>Dikarya</taxon>
        <taxon>Ascomycota</taxon>
        <taxon>Pezizomycotina</taxon>
        <taxon>Leotiomycetes</taxon>
        <taxon>Helotiales</taxon>
        <taxon>Helotiaceae</taxon>
        <taxon>Glarea</taxon>
    </lineage>
</organism>
<evidence type="ECO:0000313" key="4">
    <source>
        <dbReference type="EMBL" id="EPE32765.1"/>
    </source>
</evidence>
<dbReference type="SMART" id="SM00066">
    <property type="entry name" value="GAL4"/>
    <property type="match status" value="1"/>
</dbReference>
<evidence type="ECO:0000256" key="1">
    <source>
        <dbReference type="ARBA" id="ARBA00023242"/>
    </source>
</evidence>
<dbReference type="GO" id="GO:0008270">
    <property type="term" value="F:zinc ion binding"/>
    <property type="evidence" value="ECO:0007669"/>
    <property type="project" value="InterPro"/>
</dbReference>
<feature type="region of interest" description="Disordered" evidence="2">
    <location>
        <begin position="110"/>
        <end position="147"/>
    </location>
</feature>
<dbReference type="EMBL" id="KE145359">
    <property type="protein sequence ID" value="EPE32765.1"/>
    <property type="molecule type" value="Genomic_DNA"/>
</dbReference>
<reference evidence="4 5" key="1">
    <citation type="journal article" date="2013" name="BMC Genomics">
        <title>Genomics-driven discovery of the pneumocandin biosynthetic gene cluster in the fungus Glarea lozoyensis.</title>
        <authorList>
            <person name="Chen L."/>
            <person name="Yue Q."/>
            <person name="Zhang X."/>
            <person name="Xiang M."/>
            <person name="Wang C."/>
            <person name="Li S."/>
            <person name="Che Y."/>
            <person name="Ortiz-Lopez F.J."/>
            <person name="Bills G.F."/>
            <person name="Liu X."/>
            <person name="An Z."/>
        </authorList>
    </citation>
    <scope>NUCLEOTIDE SEQUENCE [LARGE SCALE GENOMIC DNA]</scope>
    <source>
        <strain evidence="5">ATCC 20868 / MF5171</strain>
    </source>
</reference>
<dbReference type="KEGG" id="glz:GLAREA_07899"/>
<dbReference type="PANTHER" id="PTHR47657">
    <property type="entry name" value="STEROL REGULATORY ELEMENT-BINDING PROTEIN ECM22"/>
    <property type="match status" value="1"/>
</dbReference>
<dbReference type="PANTHER" id="PTHR47657:SF7">
    <property type="entry name" value="STEROL REGULATORY ELEMENT-BINDING PROTEIN ECM22"/>
    <property type="match status" value="1"/>
</dbReference>
<evidence type="ECO:0000259" key="3">
    <source>
        <dbReference type="PROSITE" id="PS50048"/>
    </source>
</evidence>
<dbReference type="PROSITE" id="PS00463">
    <property type="entry name" value="ZN2_CY6_FUNGAL_1"/>
    <property type="match status" value="1"/>
</dbReference>
<dbReference type="Gene3D" id="3.10.490.10">
    <property type="entry name" value="Gamma-glutamyl cyclotransferase-like"/>
    <property type="match status" value="1"/>
</dbReference>
<evidence type="ECO:0000256" key="2">
    <source>
        <dbReference type="SAM" id="MobiDB-lite"/>
    </source>
</evidence>
<dbReference type="Gene3D" id="4.10.240.10">
    <property type="entry name" value="Zn(2)-C6 fungal-type DNA-binding domain"/>
    <property type="match status" value="1"/>
</dbReference>
<dbReference type="Pfam" id="PF00172">
    <property type="entry name" value="Zn_clus"/>
    <property type="match status" value="1"/>
</dbReference>
<keyword evidence="5" id="KW-1185">Reference proteome</keyword>
<dbReference type="RefSeq" id="XP_008080777.1">
    <property type="nucleotide sequence ID" value="XM_008082586.1"/>
</dbReference>
<dbReference type="InterPro" id="IPR052400">
    <property type="entry name" value="Zn2-C6_fungal_TF"/>
</dbReference>
<dbReference type="InterPro" id="IPR013024">
    <property type="entry name" value="GGCT-like"/>
</dbReference>
<dbReference type="Proteomes" id="UP000016922">
    <property type="component" value="Unassembled WGS sequence"/>
</dbReference>
<dbReference type="CDD" id="cd06661">
    <property type="entry name" value="GGCT_like"/>
    <property type="match status" value="1"/>
</dbReference>
<gene>
    <name evidence="4" type="ORF">GLAREA_07899</name>
</gene>
<dbReference type="CDD" id="cd00067">
    <property type="entry name" value="GAL4"/>
    <property type="match status" value="1"/>
</dbReference>
<evidence type="ECO:0000313" key="5">
    <source>
        <dbReference type="Proteomes" id="UP000016922"/>
    </source>
</evidence>
<feature type="domain" description="Zn(2)-C6 fungal-type" evidence="3">
    <location>
        <begin position="34"/>
        <end position="64"/>
    </location>
</feature>
<dbReference type="InterPro" id="IPR036864">
    <property type="entry name" value="Zn2-C6_fun-type_DNA-bd_sf"/>
</dbReference>
<dbReference type="OrthoDB" id="648861at2759"/>
<dbReference type="GO" id="GO:0000981">
    <property type="term" value="F:DNA-binding transcription factor activity, RNA polymerase II-specific"/>
    <property type="evidence" value="ECO:0007669"/>
    <property type="project" value="InterPro"/>
</dbReference>
<dbReference type="InterPro" id="IPR001138">
    <property type="entry name" value="Zn2Cys6_DnaBD"/>
</dbReference>
<dbReference type="PROSITE" id="PS50048">
    <property type="entry name" value="ZN2_CY6_FUNGAL_2"/>
    <property type="match status" value="1"/>
</dbReference>
<dbReference type="GO" id="GO:0003677">
    <property type="term" value="F:DNA binding"/>
    <property type="evidence" value="ECO:0007669"/>
    <property type="project" value="UniProtKB-KW"/>
</dbReference>
<dbReference type="SUPFAM" id="SSF57701">
    <property type="entry name" value="Zn2/Cys6 DNA-binding domain"/>
    <property type="match status" value="1"/>
</dbReference>
<accession>S3D4Q7</accession>
<feature type="region of interest" description="Disordered" evidence="2">
    <location>
        <begin position="1"/>
        <end position="26"/>
    </location>
</feature>
<dbReference type="HOGENOM" id="CLU_735767_0_0_1"/>
<protein>
    <submittedName>
        <fullName evidence="4">Zn2/Cys6 DNA-binding protein</fullName>
    </submittedName>
</protein>
<keyword evidence="1" id="KW-0539">Nucleus</keyword>
<dbReference type="AlphaFoldDB" id="S3D4Q7"/>
<sequence length="376" mass="41690">MSQPVPGIGFKLGAASPKGERPPIRFPMARPKTGCLTCSRRKIKCDEPKPNCSHCIKSRLPCVWPAEASKAFDKEEKEDKEAANQGLSFDANDIAAARATVLKVLCQQNETPEQPPALPRQQPISSTKRQKLSQLDKRATPGRVSTTPYFTSSGYDQKYTAPPDEYKPPALCAEGNQQTPVVPAKHLYLAYGTELVPSKMTKLYPSAQFLGLAKLDGYKIFLTESGEASCMAASHFSYFKGTCVVWGLVYRVSELDLAEIERQGKSNERNQTLLYLPMTQFTAPNLGWTARAKEEDLTDKAVENVNVLVSCDPENTRGFGNLSMESIFAGVCCDLEHSKDSETIGRFNAAITILDREWRPCDYINESLRPWVPLPI</sequence>
<keyword evidence="4" id="KW-0238">DNA-binding</keyword>
<name>S3D4Q7_GLAL2</name>
<dbReference type="GeneID" id="19466951"/>
<proteinExistence type="predicted"/>